<dbReference type="STRING" id="205917.A0A4Y9YG65"/>
<evidence type="ECO:0000256" key="2">
    <source>
        <dbReference type="SAM" id="MobiDB-lite"/>
    </source>
</evidence>
<sequence length="190" mass="21523">MPTHQAEQLSFHPDAYSVPAYPKWVFPPQAVNPPTLAVSASSTPAKSGSQQRPREEGTSQLKMPHARRQHQPSDYAESSTSTRQGSSPEKKISGRKSRARTEPVPSLDSRLPVVSPWEPPHPRHLGKARNAFILFRSDFQAQEVVPKDIENQRNNISRIAGSIWQGMTLAQRAPWVEKAERERRWYKERG</sequence>
<evidence type="ECO:0000259" key="3">
    <source>
        <dbReference type="PROSITE" id="PS50118"/>
    </source>
</evidence>
<dbReference type="Proteomes" id="UP000298327">
    <property type="component" value="Unassembled WGS sequence"/>
</dbReference>
<keyword evidence="1" id="KW-0238">DNA-binding</keyword>
<dbReference type="Pfam" id="PF00505">
    <property type="entry name" value="HMG_box"/>
    <property type="match status" value="1"/>
</dbReference>
<reference evidence="4 5" key="1">
    <citation type="submission" date="2019-02" db="EMBL/GenBank/DDBJ databases">
        <title>Genome sequencing of the rare red list fungi Dentipellis fragilis.</title>
        <authorList>
            <person name="Buettner E."/>
            <person name="Kellner H."/>
        </authorList>
    </citation>
    <scope>NUCLEOTIDE SEQUENCE [LARGE SCALE GENOMIC DNA]</scope>
    <source>
        <strain evidence="4 5">DSM 105465</strain>
    </source>
</reference>
<feature type="DNA-binding region" description="HMG box" evidence="1">
    <location>
        <begin position="125"/>
        <end position="190"/>
    </location>
</feature>
<feature type="region of interest" description="Disordered" evidence="2">
    <location>
        <begin position="24"/>
        <end position="115"/>
    </location>
</feature>
<organism evidence="4 5">
    <name type="scientific">Dentipellis fragilis</name>
    <dbReference type="NCBI Taxonomy" id="205917"/>
    <lineage>
        <taxon>Eukaryota</taxon>
        <taxon>Fungi</taxon>
        <taxon>Dikarya</taxon>
        <taxon>Basidiomycota</taxon>
        <taxon>Agaricomycotina</taxon>
        <taxon>Agaricomycetes</taxon>
        <taxon>Russulales</taxon>
        <taxon>Hericiaceae</taxon>
        <taxon>Dentipellis</taxon>
    </lineage>
</organism>
<feature type="compositionally biased region" description="Polar residues" evidence="2">
    <location>
        <begin position="38"/>
        <end position="51"/>
    </location>
</feature>
<dbReference type="SUPFAM" id="SSF47095">
    <property type="entry name" value="HMG-box"/>
    <property type="match status" value="1"/>
</dbReference>
<accession>A0A4Y9YG65</accession>
<evidence type="ECO:0000313" key="4">
    <source>
        <dbReference type="EMBL" id="TFY60693.1"/>
    </source>
</evidence>
<name>A0A4Y9YG65_9AGAM</name>
<dbReference type="PROSITE" id="PS50118">
    <property type="entry name" value="HMG_BOX_2"/>
    <property type="match status" value="1"/>
</dbReference>
<keyword evidence="1" id="KW-0539">Nucleus</keyword>
<dbReference type="SMART" id="SM00398">
    <property type="entry name" value="HMG"/>
    <property type="match status" value="1"/>
</dbReference>
<evidence type="ECO:0000256" key="1">
    <source>
        <dbReference type="PROSITE-ProRule" id="PRU00267"/>
    </source>
</evidence>
<feature type="compositionally biased region" description="Polar residues" evidence="2">
    <location>
        <begin position="76"/>
        <end position="87"/>
    </location>
</feature>
<dbReference type="GO" id="GO:0005634">
    <property type="term" value="C:nucleus"/>
    <property type="evidence" value="ECO:0007669"/>
    <property type="project" value="UniProtKB-UniRule"/>
</dbReference>
<protein>
    <recommendedName>
        <fullName evidence="3">HMG box domain-containing protein</fullName>
    </recommendedName>
</protein>
<comment type="caution">
    <text evidence="4">The sequence shown here is derived from an EMBL/GenBank/DDBJ whole genome shotgun (WGS) entry which is preliminary data.</text>
</comment>
<dbReference type="InterPro" id="IPR036910">
    <property type="entry name" value="HMG_box_dom_sf"/>
</dbReference>
<gene>
    <name evidence="4" type="ORF">EVG20_g7328</name>
</gene>
<feature type="domain" description="HMG box" evidence="3">
    <location>
        <begin position="125"/>
        <end position="190"/>
    </location>
</feature>
<dbReference type="OrthoDB" id="6247875at2759"/>
<proteinExistence type="predicted"/>
<dbReference type="GO" id="GO:0003677">
    <property type="term" value="F:DNA binding"/>
    <property type="evidence" value="ECO:0007669"/>
    <property type="project" value="UniProtKB-UniRule"/>
</dbReference>
<dbReference type="AlphaFoldDB" id="A0A4Y9YG65"/>
<dbReference type="Gene3D" id="1.10.30.10">
    <property type="entry name" value="High mobility group box domain"/>
    <property type="match status" value="1"/>
</dbReference>
<evidence type="ECO:0000313" key="5">
    <source>
        <dbReference type="Proteomes" id="UP000298327"/>
    </source>
</evidence>
<dbReference type="InterPro" id="IPR009071">
    <property type="entry name" value="HMG_box_dom"/>
</dbReference>
<keyword evidence="5" id="KW-1185">Reference proteome</keyword>
<dbReference type="EMBL" id="SEOQ01000549">
    <property type="protein sequence ID" value="TFY60693.1"/>
    <property type="molecule type" value="Genomic_DNA"/>
</dbReference>